<dbReference type="PANTHER" id="PTHR33154:SF18">
    <property type="entry name" value="ARSENICAL RESISTANCE OPERON REPRESSOR"/>
    <property type="match status" value="1"/>
</dbReference>
<evidence type="ECO:0000259" key="4">
    <source>
        <dbReference type="PROSITE" id="PS50987"/>
    </source>
</evidence>
<dbReference type="SUPFAM" id="SSF46785">
    <property type="entry name" value="Winged helix' DNA-binding domain"/>
    <property type="match status" value="1"/>
</dbReference>
<name>A0A848BZ44_9FIRM</name>
<dbReference type="InterPro" id="IPR036388">
    <property type="entry name" value="WH-like_DNA-bd_sf"/>
</dbReference>
<keyword evidence="3" id="KW-0804">Transcription</keyword>
<proteinExistence type="predicted"/>
<evidence type="ECO:0000256" key="2">
    <source>
        <dbReference type="ARBA" id="ARBA00023125"/>
    </source>
</evidence>
<evidence type="ECO:0000256" key="1">
    <source>
        <dbReference type="ARBA" id="ARBA00023015"/>
    </source>
</evidence>
<reference evidence="5 6" key="1">
    <citation type="submission" date="2020-04" db="EMBL/GenBank/DDBJ databases">
        <authorList>
            <person name="Hitch T.C.A."/>
            <person name="Wylensek D."/>
            <person name="Clavel T."/>
        </authorList>
    </citation>
    <scope>NUCLEOTIDE SEQUENCE [LARGE SCALE GENOMIC DNA]</scope>
    <source>
        <strain evidence="5 6">Oil-RF-744-FAT-WT-6-1</strain>
    </source>
</reference>
<dbReference type="InterPro" id="IPR001845">
    <property type="entry name" value="HTH_ArsR_DNA-bd_dom"/>
</dbReference>
<dbReference type="SMART" id="SM00418">
    <property type="entry name" value="HTH_ARSR"/>
    <property type="match status" value="1"/>
</dbReference>
<dbReference type="InterPro" id="IPR011991">
    <property type="entry name" value="ArsR-like_HTH"/>
</dbReference>
<protein>
    <submittedName>
        <fullName evidence="5">Winged helix-turn-helix transcriptional regulator</fullName>
    </submittedName>
</protein>
<keyword evidence="2" id="KW-0238">DNA-binding</keyword>
<sequence length="109" mass="12535">MEYGETAKLFKALGDENRLHILSMLQHGERCACVLLEHVHLSQPTLSHHMKILCETHLVTSRKEGKWVYYSLNRVRAGRAEQALADLFQEKEPISDAGRCQMEYPPETN</sequence>
<dbReference type="Proteomes" id="UP000591071">
    <property type="component" value="Unassembled WGS sequence"/>
</dbReference>
<dbReference type="InterPro" id="IPR036390">
    <property type="entry name" value="WH_DNA-bd_sf"/>
</dbReference>
<dbReference type="Pfam" id="PF01022">
    <property type="entry name" value="HTH_5"/>
    <property type="match status" value="1"/>
</dbReference>
<dbReference type="GO" id="GO:0003677">
    <property type="term" value="F:DNA binding"/>
    <property type="evidence" value="ECO:0007669"/>
    <property type="project" value="UniProtKB-KW"/>
</dbReference>
<evidence type="ECO:0000313" key="5">
    <source>
        <dbReference type="EMBL" id="NME27613.1"/>
    </source>
</evidence>
<dbReference type="RefSeq" id="WP_170087237.1">
    <property type="nucleotide sequence ID" value="NZ_JABAFG010000004.1"/>
</dbReference>
<feature type="domain" description="HTH arsR-type" evidence="4">
    <location>
        <begin position="1"/>
        <end position="92"/>
    </location>
</feature>
<dbReference type="AlphaFoldDB" id="A0A848BZ44"/>
<keyword evidence="1" id="KW-0805">Transcription regulation</keyword>
<gene>
    <name evidence="5" type="ORF">HF872_03080</name>
</gene>
<dbReference type="InterPro" id="IPR051081">
    <property type="entry name" value="HTH_MetalResp_TranReg"/>
</dbReference>
<dbReference type="NCBIfam" id="NF033788">
    <property type="entry name" value="HTH_metalloreg"/>
    <property type="match status" value="1"/>
</dbReference>
<dbReference type="PROSITE" id="PS50987">
    <property type="entry name" value="HTH_ARSR_2"/>
    <property type="match status" value="1"/>
</dbReference>
<dbReference type="PANTHER" id="PTHR33154">
    <property type="entry name" value="TRANSCRIPTIONAL REGULATOR, ARSR FAMILY"/>
    <property type="match status" value="1"/>
</dbReference>
<dbReference type="CDD" id="cd00090">
    <property type="entry name" value="HTH_ARSR"/>
    <property type="match status" value="1"/>
</dbReference>
<comment type="caution">
    <text evidence="5">The sequence shown here is derived from an EMBL/GenBank/DDBJ whole genome shotgun (WGS) entry which is preliminary data.</text>
</comment>
<accession>A0A848BZ44</accession>
<dbReference type="PRINTS" id="PR00778">
    <property type="entry name" value="HTHARSR"/>
</dbReference>
<dbReference type="EMBL" id="JABAFG010000004">
    <property type="protein sequence ID" value="NME27613.1"/>
    <property type="molecule type" value="Genomic_DNA"/>
</dbReference>
<organism evidence="5 6">
    <name type="scientific">Megasphaera hexanoica</name>
    <dbReference type="NCBI Taxonomy" id="1675036"/>
    <lineage>
        <taxon>Bacteria</taxon>
        <taxon>Bacillati</taxon>
        <taxon>Bacillota</taxon>
        <taxon>Negativicutes</taxon>
        <taxon>Veillonellales</taxon>
        <taxon>Veillonellaceae</taxon>
        <taxon>Megasphaera</taxon>
    </lineage>
</organism>
<evidence type="ECO:0000256" key="3">
    <source>
        <dbReference type="ARBA" id="ARBA00023163"/>
    </source>
</evidence>
<dbReference type="Gene3D" id="1.10.10.10">
    <property type="entry name" value="Winged helix-like DNA-binding domain superfamily/Winged helix DNA-binding domain"/>
    <property type="match status" value="1"/>
</dbReference>
<evidence type="ECO:0000313" key="6">
    <source>
        <dbReference type="Proteomes" id="UP000591071"/>
    </source>
</evidence>
<dbReference type="GO" id="GO:0003700">
    <property type="term" value="F:DNA-binding transcription factor activity"/>
    <property type="evidence" value="ECO:0007669"/>
    <property type="project" value="InterPro"/>
</dbReference>